<evidence type="ECO:0000313" key="4">
    <source>
        <dbReference type="EMBL" id="QCG78325.1"/>
    </source>
</evidence>
<dbReference type="EMBL" id="MK757449">
    <property type="protein sequence ID" value="QCG78325.1"/>
    <property type="molecule type" value="Genomic_DNA"/>
</dbReference>
<evidence type="ECO:0000259" key="3">
    <source>
        <dbReference type="Pfam" id="PF01551"/>
    </source>
</evidence>
<organism evidence="4 5">
    <name type="scientific">Microbacterium phage Akoni</name>
    <dbReference type="NCBI Taxonomy" id="2565510"/>
    <lineage>
        <taxon>Viruses</taxon>
        <taxon>Duplodnaviria</taxon>
        <taxon>Heunggongvirae</taxon>
        <taxon>Uroviricota</taxon>
        <taxon>Caudoviricetes</taxon>
        <taxon>Eekayvirinae</taxon>
        <taxon>Akonivirus</taxon>
        <taxon>Akonivirus akoni</taxon>
    </lineage>
</organism>
<dbReference type="GO" id="GO:0042742">
    <property type="term" value="P:defense response to bacterium"/>
    <property type="evidence" value="ECO:0007669"/>
    <property type="project" value="UniProtKB-KW"/>
</dbReference>
<dbReference type="SUPFAM" id="SSF51261">
    <property type="entry name" value="Duplicated hybrid motif"/>
    <property type="match status" value="1"/>
</dbReference>
<accession>A0A4D6T9C0</accession>
<dbReference type="InterPro" id="IPR036366">
    <property type="entry name" value="PGBDSf"/>
</dbReference>
<dbReference type="Gene3D" id="2.70.70.10">
    <property type="entry name" value="Glucose Permease (Domain IIA)"/>
    <property type="match status" value="1"/>
</dbReference>
<proteinExistence type="predicted"/>
<dbReference type="GO" id="GO:0031640">
    <property type="term" value="P:killing of cells of another organism"/>
    <property type="evidence" value="ECO:0007669"/>
    <property type="project" value="UniProtKB-KW"/>
</dbReference>
<dbReference type="KEGG" id="vg:55615778"/>
<dbReference type="GO" id="GO:0004222">
    <property type="term" value="F:metalloendopeptidase activity"/>
    <property type="evidence" value="ECO:0007669"/>
    <property type="project" value="TreeGrafter"/>
</dbReference>
<name>A0A4D6T9C0_9CAUD</name>
<dbReference type="Proteomes" id="UP000298784">
    <property type="component" value="Segment"/>
</dbReference>
<keyword evidence="5" id="KW-1185">Reference proteome</keyword>
<reference evidence="4 5" key="1">
    <citation type="submission" date="2019-04" db="EMBL/GenBank/DDBJ databases">
        <authorList>
            <person name="Fakhre F."/>
            <person name="Gonzalez R.M."/>
            <person name="Howells E.K."/>
            <person name="Otero L.A."/>
            <person name="Pegoraro K.N."/>
            <person name="Robichaux K.C."/>
            <person name="Rodier A."/>
            <person name="Sadowski C.L."/>
            <person name="Carter V.P."/>
            <person name="Gray A.D."/>
            <person name="Klein G.C."/>
            <person name="Lebosada C."/>
            <person name="Miklaszewski C.M."/>
            <person name="Sutton S.N."/>
            <person name="Pollenz R.S."/>
            <person name="Garlena R.A."/>
            <person name="Russell D.A."/>
            <person name="Pope W.H."/>
            <person name="Jacobs-Sera D."/>
            <person name="Hatfull G.F."/>
        </authorList>
    </citation>
    <scope>NUCLEOTIDE SEQUENCE [LARGE SCALE GENOMIC DNA]</scope>
</reference>
<dbReference type="PANTHER" id="PTHR21666">
    <property type="entry name" value="PEPTIDASE-RELATED"/>
    <property type="match status" value="1"/>
</dbReference>
<dbReference type="InterPro" id="IPR011055">
    <property type="entry name" value="Dup_hybrid_motif"/>
</dbReference>
<dbReference type="Pfam" id="PF01551">
    <property type="entry name" value="Peptidase_M23"/>
    <property type="match status" value="1"/>
</dbReference>
<dbReference type="InterPro" id="IPR016047">
    <property type="entry name" value="M23ase_b-sheet_dom"/>
</dbReference>
<dbReference type="InterPro" id="IPR050570">
    <property type="entry name" value="Cell_wall_metabolism_enzyme"/>
</dbReference>
<dbReference type="PANTHER" id="PTHR21666:SF270">
    <property type="entry name" value="MUREIN HYDROLASE ACTIVATOR ENVC"/>
    <property type="match status" value="1"/>
</dbReference>
<protein>
    <submittedName>
        <fullName evidence="4">Lysin A</fullName>
    </submittedName>
</protein>
<gene>
    <name evidence="4" type="primary">39</name>
    <name evidence="4" type="ORF">SEA_AKONI_39</name>
</gene>
<feature type="domain" description="M23ase beta-sheet core" evidence="3">
    <location>
        <begin position="33"/>
        <end position="125"/>
    </location>
</feature>
<dbReference type="Gene3D" id="1.10.101.10">
    <property type="entry name" value="PGBD-like superfamily/PGBD"/>
    <property type="match status" value="1"/>
</dbReference>
<dbReference type="RefSeq" id="YP_009845420.1">
    <property type="nucleotide sequence ID" value="NC_048761.1"/>
</dbReference>
<dbReference type="CDD" id="cd12797">
    <property type="entry name" value="M23_peptidase"/>
    <property type="match status" value="1"/>
</dbReference>
<evidence type="ECO:0000256" key="2">
    <source>
        <dbReference type="ARBA" id="ARBA00022638"/>
    </source>
</evidence>
<keyword evidence="1" id="KW-0929">Antimicrobial</keyword>
<keyword evidence="2" id="KW-0081">Bacteriolytic enzyme</keyword>
<evidence type="ECO:0000313" key="5">
    <source>
        <dbReference type="Proteomes" id="UP000298784"/>
    </source>
</evidence>
<sequence length="323" mass="35485">MPDVKGGYLRPTTTPTVSCSWQCHRDRPTPSTEPGTDFACAYGSQLFAPEDGVIVDVKTSTSGATGRYITIDLNDGQRIRLLHLKSVVVGKGTRVTRGQLIAYSGASGFGKEWGYGAHVHVTLWASHGYTFGKNATLDFFKQMGADNDGNMPVPSELVKAEQMFLNVAQGEKLTVDGYLGDLTRAAIKRYQQYLTGRGWYSGKIDGDWGAGTQAGHEKRYAEWVAQTQAPPSPQYHNVTLDDIASIGNVEGLQKIARLYLAQSVDNRWGDKSKRGLQMFLNANYGGSLVHWLRSKWGYVGNDQFGPVMKAALQRANEANRRAL</sequence>
<dbReference type="GeneID" id="55615778"/>
<evidence type="ECO:0000256" key="1">
    <source>
        <dbReference type="ARBA" id="ARBA00022529"/>
    </source>
</evidence>